<dbReference type="AlphaFoldDB" id="A0A6P7GRH9"/>
<gene>
    <name evidence="1" type="primary">LOC114345857</name>
</gene>
<evidence type="ECO:0000313" key="1">
    <source>
        <dbReference type="RefSeq" id="XP_028152466.1"/>
    </source>
</evidence>
<accession>A0A6P7GRH9</accession>
<organism evidence="1">
    <name type="scientific">Diabrotica virgifera virgifera</name>
    <name type="common">western corn rootworm</name>
    <dbReference type="NCBI Taxonomy" id="50390"/>
    <lineage>
        <taxon>Eukaryota</taxon>
        <taxon>Metazoa</taxon>
        <taxon>Ecdysozoa</taxon>
        <taxon>Arthropoda</taxon>
        <taxon>Hexapoda</taxon>
        <taxon>Insecta</taxon>
        <taxon>Pterygota</taxon>
        <taxon>Neoptera</taxon>
        <taxon>Endopterygota</taxon>
        <taxon>Coleoptera</taxon>
        <taxon>Polyphaga</taxon>
        <taxon>Cucujiformia</taxon>
        <taxon>Chrysomeloidea</taxon>
        <taxon>Chrysomelidae</taxon>
        <taxon>Galerucinae</taxon>
        <taxon>Diabroticina</taxon>
        <taxon>Diabroticites</taxon>
        <taxon>Diabrotica</taxon>
    </lineage>
</organism>
<dbReference type="InterPro" id="IPR005312">
    <property type="entry name" value="DUF1759"/>
</dbReference>
<dbReference type="PANTHER" id="PTHR22954">
    <property type="entry name" value="RETROVIRAL PROTEASE-RELATED"/>
    <property type="match status" value="1"/>
</dbReference>
<dbReference type="InParanoid" id="A0A6P7GRH9"/>
<reference evidence="1" key="1">
    <citation type="submission" date="2025-08" db="UniProtKB">
        <authorList>
            <consortium name="RefSeq"/>
        </authorList>
    </citation>
    <scope>IDENTIFICATION</scope>
    <source>
        <tissue evidence="1">Whole insect</tissue>
    </source>
</reference>
<dbReference type="Pfam" id="PF03564">
    <property type="entry name" value="DUF1759"/>
    <property type="match status" value="1"/>
</dbReference>
<sequence length="240" mass="28002">MALDTLKGERKVLKGSITRVTNWFTLNIDIILDIFYFENRETQLRQYFEQYENIQYQIECLSTTDESKDREEVELKYFNTLAGIQSKINRSKVSSLNLPKSHSIKLSDISIKMFTGEFSDYQSFIQLFSTLVIENPELNDLQRLIYLKSYVSGEPLELIKSLEVIDTNFPIALNTLKERYDNKARIVSNLIKRFLKIPSLVKCSSQALRNFLTSIKQTIQSLSNMEIRNYYSAASPKRNF</sequence>
<dbReference type="PANTHER" id="PTHR22954:SF3">
    <property type="entry name" value="PROTEIN CBG08539"/>
    <property type="match status" value="1"/>
</dbReference>
<proteinExistence type="predicted"/>
<dbReference type="RefSeq" id="XP_028152466.1">
    <property type="nucleotide sequence ID" value="XM_028296665.1"/>
</dbReference>
<name>A0A6P7GRH9_DIAVI</name>
<protein>
    <submittedName>
        <fullName evidence="1">Uncharacterized protein LOC114345857</fullName>
    </submittedName>
</protein>